<evidence type="ECO:0000313" key="15">
    <source>
        <dbReference type="EMBL" id="GGH87468.1"/>
    </source>
</evidence>
<dbReference type="PIRSF" id="PIRSF000545">
    <property type="entry name" value="Pantothenate_kin"/>
    <property type="match status" value="1"/>
</dbReference>
<dbReference type="InterPro" id="IPR004566">
    <property type="entry name" value="PanK"/>
</dbReference>
<dbReference type="UniPathway" id="UPA00241">
    <property type="reaction ID" value="UER00352"/>
</dbReference>
<dbReference type="InterPro" id="IPR027417">
    <property type="entry name" value="P-loop_NTPase"/>
</dbReference>
<dbReference type="EMBL" id="BMFV01000039">
    <property type="protein sequence ID" value="GGH87468.1"/>
    <property type="molecule type" value="Genomic_DNA"/>
</dbReference>
<dbReference type="AlphaFoldDB" id="A0A8J3ENR0"/>
<proteinExistence type="inferred from homology"/>
<keyword evidence="9" id="KW-0547">Nucleotide-binding</keyword>
<dbReference type="EC" id="2.7.1.33" evidence="5 13"/>
<dbReference type="SUPFAM" id="SSF52540">
    <property type="entry name" value="P-loop containing nucleoside triphosphate hydrolases"/>
    <property type="match status" value="1"/>
</dbReference>
<keyword evidence="16" id="KW-1185">Reference proteome</keyword>
<evidence type="ECO:0000256" key="4">
    <source>
        <dbReference type="ARBA" id="ARBA00006087"/>
    </source>
</evidence>
<evidence type="ECO:0000259" key="14">
    <source>
        <dbReference type="Pfam" id="PF00485"/>
    </source>
</evidence>
<dbReference type="GO" id="GO:0005524">
    <property type="term" value="F:ATP binding"/>
    <property type="evidence" value="ECO:0007669"/>
    <property type="project" value="UniProtKB-KW"/>
</dbReference>
<evidence type="ECO:0000256" key="2">
    <source>
        <dbReference type="ARBA" id="ARBA00004496"/>
    </source>
</evidence>
<evidence type="ECO:0000256" key="7">
    <source>
        <dbReference type="ARBA" id="ARBA00022490"/>
    </source>
</evidence>
<dbReference type="Gene3D" id="3.40.50.300">
    <property type="entry name" value="P-loop containing nucleotide triphosphate hydrolases"/>
    <property type="match status" value="1"/>
</dbReference>
<feature type="domain" description="Phosphoribulokinase/uridine kinase" evidence="14">
    <location>
        <begin position="75"/>
        <end position="213"/>
    </location>
</feature>
<evidence type="ECO:0000256" key="12">
    <source>
        <dbReference type="ARBA" id="ARBA00022993"/>
    </source>
</evidence>
<evidence type="ECO:0000313" key="16">
    <source>
        <dbReference type="Proteomes" id="UP000656813"/>
    </source>
</evidence>
<dbReference type="NCBIfam" id="TIGR00554">
    <property type="entry name" value="panK_bact"/>
    <property type="match status" value="1"/>
</dbReference>
<evidence type="ECO:0000256" key="6">
    <source>
        <dbReference type="ARBA" id="ARBA00015080"/>
    </source>
</evidence>
<comment type="caution">
    <text evidence="15">The sequence shown here is derived from an EMBL/GenBank/DDBJ whole genome shotgun (WGS) entry which is preliminary data.</text>
</comment>
<accession>A0A8J3ENR0</accession>
<organism evidence="15 16">
    <name type="scientific">Pullulanibacillus pueri</name>
    <dbReference type="NCBI Taxonomy" id="1437324"/>
    <lineage>
        <taxon>Bacteria</taxon>
        <taxon>Bacillati</taxon>
        <taxon>Bacillota</taxon>
        <taxon>Bacilli</taxon>
        <taxon>Bacillales</taxon>
        <taxon>Sporolactobacillaceae</taxon>
        <taxon>Pullulanibacillus</taxon>
    </lineage>
</organism>
<evidence type="ECO:0000256" key="3">
    <source>
        <dbReference type="ARBA" id="ARBA00005225"/>
    </source>
</evidence>
<keyword evidence="10 15" id="KW-0418">Kinase</keyword>
<keyword evidence="12 13" id="KW-0173">Coenzyme A biosynthesis</keyword>
<dbReference type="RefSeq" id="WP_188498915.1">
    <property type="nucleotide sequence ID" value="NZ_BMFV01000039.1"/>
</dbReference>
<evidence type="ECO:0000256" key="1">
    <source>
        <dbReference type="ARBA" id="ARBA00001206"/>
    </source>
</evidence>
<comment type="similarity">
    <text evidence="4 13">Belongs to the prokaryotic pantothenate kinase family.</text>
</comment>
<evidence type="ECO:0000256" key="11">
    <source>
        <dbReference type="ARBA" id="ARBA00022840"/>
    </source>
</evidence>
<keyword evidence="7 13" id="KW-0963">Cytoplasm</keyword>
<reference evidence="15" key="2">
    <citation type="submission" date="2020-09" db="EMBL/GenBank/DDBJ databases">
        <authorList>
            <person name="Sun Q."/>
            <person name="Zhou Y."/>
        </authorList>
    </citation>
    <scope>NUCLEOTIDE SEQUENCE</scope>
    <source>
        <strain evidence="15">CGMCC 1.12777</strain>
    </source>
</reference>
<keyword evidence="8" id="KW-0808">Transferase</keyword>
<evidence type="ECO:0000256" key="10">
    <source>
        <dbReference type="ARBA" id="ARBA00022777"/>
    </source>
</evidence>
<name>A0A8J3ENR0_9BACL</name>
<evidence type="ECO:0000256" key="5">
    <source>
        <dbReference type="ARBA" id="ARBA00012102"/>
    </source>
</evidence>
<evidence type="ECO:0000256" key="8">
    <source>
        <dbReference type="ARBA" id="ARBA00022679"/>
    </source>
</evidence>
<protein>
    <recommendedName>
        <fullName evidence="6 13">Pantothenate kinase</fullName>
        <ecNumber evidence="5 13">2.7.1.33</ecNumber>
    </recommendedName>
</protein>
<comment type="pathway">
    <text evidence="3 13">Cofactor biosynthesis; coenzyme A biosynthesis; CoA from (R)-pantothenate: step 1/5.</text>
</comment>
<dbReference type="InterPro" id="IPR006083">
    <property type="entry name" value="PRK/URK"/>
</dbReference>
<dbReference type="Pfam" id="PF00485">
    <property type="entry name" value="PRK"/>
    <property type="match status" value="1"/>
</dbReference>
<dbReference type="Proteomes" id="UP000656813">
    <property type="component" value="Unassembled WGS sequence"/>
</dbReference>
<dbReference type="PANTHER" id="PTHR10285">
    <property type="entry name" value="URIDINE KINASE"/>
    <property type="match status" value="1"/>
</dbReference>
<dbReference type="GO" id="GO:0004594">
    <property type="term" value="F:pantothenate kinase activity"/>
    <property type="evidence" value="ECO:0007669"/>
    <property type="project" value="UniProtKB-EC"/>
</dbReference>
<evidence type="ECO:0000256" key="13">
    <source>
        <dbReference type="RuleBase" id="RU003530"/>
    </source>
</evidence>
<gene>
    <name evidence="15" type="primary">coaA</name>
    <name evidence="15" type="ORF">GCM10007096_37560</name>
</gene>
<sequence length="296" mass="33851">MSYTRYSRSEWASLPKYISQDSITHLPNLLSDIELDAFYIPLASFIGILYRNHLKCKADLQHFFNKETKAIPFLVGVAGSVSAGKSTFSESIAQLFEGLPGSPKTTIVSTDQFLYKNEILEARELKDLKGFPESYDWKNLLHTLQTIKSGKSTDVPIYSHETYDILPDETQHVESPDILIVEGINTLQVGINGEDLPSLFDISLYLDAEEEDLFSWFWTRILQFKEKAKEDPSSYYHAFKDMPEEQLHQMAKTVWDTINGKNLREHILPTKEKADIIVKKASDHTINEIQISETLL</sequence>
<keyword evidence="11" id="KW-0067">ATP-binding</keyword>
<evidence type="ECO:0000256" key="9">
    <source>
        <dbReference type="ARBA" id="ARBA00022741"/>
    </source>
</evidence>
<comment type="catalytic activity">
    <reaction evidence="1 13">
        <text>(R)-pantothenate + ATP = (R)-4'-phosphopantothenate + ADP + H(+)</text>
        <dbReference type="Rhea" id="RHEA:16373"/>
        <dbReference type="ChEBI" id="CHEBI:10986"/>
        <dbReference type="ChEBI" id="CHEBI:15378"/>
        <dbReference type="ChEBI" id="CHEBI:29032"/>
        <dbReference type="ChEBI" id="CHEBI:30616"/>
        <dbReference type="ChEBI" id="CHEBI:456216"/>
        <dbReference type="EC" id="2.7.1.33"/>
    </reaction>
</comment>
<reference evidence="15" key="1">
    <citation type="journal article" date="2014" name="Int. J. Syst. Evol. Microbiol.">
        <title>Complete genome sequence of Corynebacterium casei LMG S-19264T (=DSM 44701T), isolated from a smear-ripened cheese.</title>
        <authorList>
            <consortium name="US DOE Joint Genome Institute (JGI-PGF)"/>
            <person name="Walter F."/>
            <person name="Albersmeier A."/>
            <person name="Kalinowski J."/>
            <person name="Ruckert C."/>
        </authorList>
    </citation>
    <scope>NUCLEOTIDE SEQUENCE</scope>
    <source>
        <strain evidence="15">CGMCC 1.12777</strain>
    </source>
</reference>
<dbReference type="GO" id="GO:0015937">
    <property type="term" value="P:coenzyme A biosynthetic process"/>
    <property type="evidence" value="ECO:0007669"/>
    <property type="project" value="UniProtKB-UniPathway"/>
</dbReference>
<dbReference type="GO" id="GO:0005737">
    <property type="term" value="C:cytoplasm"/>
    <property type="evidence" value="ECO:0007669"/>
    <property type="project" value="UniProtKB-SubCell"/>
</dbReference>
<comment type="subcellular location">
    <subcellularLocation>
        <location evidence="2 13">Cytoplasm</location>
    </subcellularLocation>
</comment>